<comment type="cofactor">
    <cofactor evidence="1">
        <name>Zn(2+)</name>
        <dbReference type="ChEBI" id="CHEBI:29105"/>
    </cofactor>
</comment>
<keyword evidence="7" id="KW-0862">Zinc</keyword>
<dbReference type="Proteomes" id="UP000318825">
    <property type="component" value="Unassembled WGS sequence"/>
</dbReference>
<keyword evidence="10 11" id="KW-0472">Membrane</keyword>
<feature type="transmembrane region" description="Helical" evidence="11">
    <location>
        <begin position="12"/>
        <end position="33"/>
    </location>
</feature>
<dbReference type="InterPro" id="IPR004387">
    <property type="entry name" value="Pept_M50_Zn"/>
</dbReference>
<keyword evidence="6" id="KW-0378">Hydrolase</keyword>
<dbReference type="InterPro" id="IPR036034">
    <property type="entry name" value="PDZ_sf"/>
</dbReference>
<comment type="similarity">
    <text evidence="3">Belongs to the peptidase M50B family.</text>
</comment>
<evidence type="ECO:0000256" key="4">
    <source>
        <dbReference type="ARBA" id="ARBA00022670"/>
    </source>
</evidence>
<dbReference type="Gene3D" id="2.30.42.10">
    <property type="match status" value="1"/>
</dbReference>
<evidence type="ECO:0000256" key="8">
    <source>
        <dbReference type="ARBA" id="ARBA00022989"/>
    </source>
</evidence>
<dbReference type="EMBL" id="BJNF01000048">
    <property type="protein sequence ID" value="GEC16002.1"/>
    <property type="molecule type" value="Genomic_DNA"/>
</dbReference>
<dbReference type="GO" id="GO:0004222">
    <property type="term" value="F:metalloendopeptidase activity"/>
    <property type="evidence" value="ECO:0007669"/>
    <property type="project" value="InterPro"/>
</dbReference>
<dbReference type="SMART" id="SM00228">
    <property type="entry name" value="PDZ"/>
    <property type="match status" value="1"/>
</dbReference>
<comment type="subcellular location">
    <subcellularLocation>
        <location evidence="2">Membrane</location>
        <topology evidence="2">Multi-pass membrane protein</topology>
    </subcellularLocation>
</comment>
<dbReference type="GO" id="GO:0006508">
    <property type="term" value="P:proteolysis"/>
    <property type="evidence" value="ECO:0007669"/>
    <property type="project" value="UniProtKB-KW"/>
</dbReference>
<dbReference type="CDD" id="cd23081">
    <property type="entry name" value="cpPDZ_EcRseP-like"/>
    <property type="match status" value="1"/>
</dbReference>
<dbReference type="GO" id="GO:0016020">
    <property type="term" value="C:membrane"/>
    <property type="evidence" value="ECO:0007669"/>
    <property type="project" value="UniProtKB-SubCell"/>
</dbReference>
<dbReference type="PANTHER" id="PTHR42837">
    <property type="entry name" value="REGULATOR OF SIGMA-E PROTEASE RSEP"/>
    <property type="match status" value="1"/>
</dbReference>
<dbReference type="AlphaFoldDB" id="A0A4Y3WAG6"/>
<evidence type="ECO:0000256" key="3">
    <source>
        <dbReference type="ARBA" id="ARBA00007931"/>
    </source>
</evidence>
<dbReference type="InterPro" id="IPR001478">
    <property type="entry name" value="PDZ"/>
</dbReference>
<dbReference type="InterPro" id="IPR041489">
    <property type="entry name" value="PDZ_6"/>
</dbReference>
<evidence type="ECO:0000256" key="11">
    <source>
        <dbReference type="SAM" id="Phobius"/>
    </source>
</evidence>
<evidence type="ECO:0000256" key="6">
    <source>
        <dbReference type="ARBA" id="ARBA00022801"/>
    </source>
</evidence>
<feature type="transmembrane region" description="Helical" evidence="11">
    <location>
        <begin position="120"/>
        <end position="145"/>
    </location>
</feature>
<name>A0A4Y3WAG6_NITWI</name>
<evidence type="ECO:0000313" key="14">
    <source>
        <dbReference type="Proteomes" id="UP000318825"/>
    </source>
</evidence>
<dbReference type="RefSeq" id="WP_141383655.1">
    <property type="nucleotide sequence ID" value="NZ_BJNF01000048.1"/>
</dbReference>
<dbReference type="OrthoDB" id="9782003at2"/>
<keyword evidence="4 13" id="KW-0645">Protease</keyword>
<evidence type="ECO:0000256" key="1">
    <source>
        <dbReference type="ARBA" id="ARBA00001947"/>
    </source>
</evidence>
<feature type="transmembrane region" description="Helical" evidence="11">
    <location>
        <begin position="304"/>
        <end position="326"/>
    </location>
</feature>
<sequence length="383" mass="40857">MSDFFLNSFNMLSSGLIGYIIPFLFVLTIVVFFHELGHFLVARWAGVKVLTFSVGFGPELAGFNDRHGTRWKLSAIPLGGYVKFFGDDSEASTPSSSALASMTAEERGSSFHHKSVSRRAAIVAAGPVANFILAIVIFASLFMFLGKPSTTARVDGVQAGSAAEAAGFKAGDIVTAINGGRIDSFSDMQRIVGTKAGETLAFVVKRGDSIVDLKGVPELKEIKDRFGNTHRIGVLGITRSTSPGDVTTEYVNPVTALWMGVEETWFVIDRTMAYIGGIFSGREAADQVGGPLRIAQISGQVATIGPAALIHLAAVLSVSIGLLNLFPVPLLDGGHLLFYAAEAVRGRPISERAQEVGFRIGLGLVLMLMVFATYNDILHLARS</sequence>
<reference evidence="13 14" key="1">
    <citation type="submission" date="2019-06" db="EMBL/GenBank/DDBJ databases">
        <title>Whole genome shotgun sequence of Nitrobacter winogradskyi NBRC 14297.</title>
        <authorList>
            <person name="Hosoyama A."/>
            <person name="Uohara A."/>
            <person name="Ohji S."/>
            <person name="Ichikawa N."/>
        </authorList>
    </citation>
    <scope>NUCLEOTIDE SEQUENCE [LARGE SCALE GENOMIC DNA]</scope>
    <source>
        <strain evidence="13 14">NBRC 14297</strain>
    </source>
</reference>
<dbReference type="SUPFAM" id="SSF50156">
    <property type="entry name" value="PDZ domain-like"/>
    <property type="match status" value="1"/>
</dbReference>
<dbReference type="InterPro" id="IPR008915">
    <property type="entry name" value="Peptidase_M50"/>
</dbReference>
<dbReference type="CDD" id="cd06163">
    <property type="entry name" value="S2P-M50_PDZ_RseP-like"/>
    <property type="match status" value="1"/>
</dbReference>
<evidence type="ECO:0000256" key="5">
    <source>
        <dbReference type="ARBA" id="ARBA00022692"/>
    </source>
</evidence>
<evidence type="ECO:0000256" key="7">
    <source>
        <dbReference type="ARBA" id="ARBA00022833"/>
    </source>
</evidence>
<gene>
    <name evidence="13" type="ORF">NWI01_18940</name>
</gene>
<keyword evidence="9 13" id="KW-0482">Metalloprotease</keyword>
<keyword evidence="5 11" id="KW-0812">Transmembrane</keyword>
<feature type="domain" description="PDZ" evidence="12">
    <location>
        <begin position="139"/>
        <end position="208"/>
    </location>
</feature>
<dbReference type="Pfam" id="PF17820">
    <property type="entry name" value="PDZ_6"/>
    <property type="match status" value="1"/>
</dbReference>
<evidence type="ECO:0000256" key="10">
    <source>
        <dbReference type="ARBA" id="ARBA00023136"/>
    </source>
</evidence>
<keyword evidence="8 11" id="KW-1133">Transmembrane helix</keyword>
<accession>A0A4Y3WAG6</accession>
<comment type="caution">
    <text evidence="13">The sequence shown here is derived from an EMBL/GenBank/DDBJ whole genome shotgun (WGS) entry which is preliminary data.</text>
</comment>
<evidence type="ECO:0000313" key="13">
    <source>
        <dbReference type="EMBL" id="GEC16002.1"/>
    </source>
</evidence>
<evidence type="ECO:0000256" key="2">
    <source>
        <dbReference type="ARBA" id="ARBA00004141"/>
    </source>
</evidence>
<dbReference type="PANTHER" id="PTHR42837:SF2">
    <property type="entry name" value="MEMBRANE METALLOPROTEASE ARASP2, CHLOROPLASTIC-RELATED"/>
    <property type="match status" value="1"/>
</dbReference>
<evidence type="ECO:0000256" key="9">
    <source>
        <dbReference type="ARBA" id="ARBA00023049"/>
    </source>
</evidence>
<protein>
    <submittedName>
        <fullName evidence="13">Zinc metalloprotease</fullName>
    </submittedName>
</protein>
<feature type="transmembrane region" description="Helical" evidence="11">
    <location>
        <begin position="356"/>
        <end position="374"/>
    </location>
</feature>
<proteinExistence type="inferred from homology"/>
<evidence type="ECO:0000259" key="12">
    <source>
        <dbReference type="SMART" id="SM00228"/>
    </source>
</evidence>
<organism evidence="13 14">
    <name type="scientific">Nitrobacter winogradskyi</name>
    <name type="common">Nitrobacter agilis</name>
    <dbReference type="NCBI Taxonomy" id="913"/>
    <lineage>
        <taxon>Bacteria</taxon>
        <taxon>Pseudomonadati</taxon>
        <taxon>Pseudomonadota</taxon>
        <taxon>Alphaproteobacteria</taxon>
        <taxon>Hyphomicrobiales</taxon>
        <taxon>Nitrobacteraceae</taxon>
        <taxon>Nitrobacter</taxon>
    </lineage>
</organism>
<dbReference type="Pfam" id="PF02163">
    <property type="entry name" value="Peptidase_M50"/>
    <property type="match status" value="1"/>
</dbReference>